<proteinExistence type="predicted"/>
<keyword evidence="2" id="KW-1185">Reference proteome</keyword>
<dbReference type="AlphaFoldDB" id="A0A821TIT0"/>
<gene>
    <name evidence="1" type="ORF">PMACD_LOCUS8771</name>
</gene>
<name>A0A821TIT0_9NEOP</name>
<protein>
    <submittedName>
        <fullName evidence="1">Uncharacterized protein</fullName>
    </submittedName>
</protein>
<organism evidence="1 2">
    <name type="scientific">Pieris macdunnoughi</name>
    <dbReference type="NCBI Taxonomy" id="345717"/>
    <lineage>
        <taxon>Eukaryota</taxon>
        <taxon>Metazoa</taxon>
        <taxon>Ecdysozoa</taxon>
        <taxon>Arthropoda</taxon>
        <taxon>Hexapoda</taxon>
        <taxon>Insecta</taxon>
        <taxon>Pterygota</taxon>
        <taxon>Neoptera</taxon>
        <taxon>Endopterygota</taxon>
        <taxon>Lepidoptera</taxon>
        <taxon>Glossata</taxon>
        <taxon>Ditrysia</taxon>
        <taxon>Papilionoidea</taxon>
        <taxon>Pieridae</taxon>
        <taxon>Pierinae</taxon>
        <taxon>Pieris</taxon>
    </lineage>
</organism>
<dbReference type="Proteomes" id="UP000663880">
    <property type="component" value="Unassembled WGS sequence"/>
</dbReference>
<comment type="caution">
    <text evidence="1">The sequence shown here is derived from an EMBL/GenBank/DDBJ whole genome shotgun (WGS) entry which is preliminary data.</text>
</comment>
<dbReference type="EMBL" id="CAJOBZ010000023">
    <property type="protein sequence ID" value="CAF4871160.1"/>
    <property type="molecule type" value="Genomic_DNA"/>
</dbReference>
<accession>A0A821TIT0</accession>
<reference evidence="1" key="1">
    <citation type="submission" date="2021-02" db="EMBL/GenBank/DDBJ databases">
        <authorList>
            <person name="Steward A R."/>
        </authorList>
    </citation>
    <scope>NUCLEOTIDE SEQUENCE</scope>
</reference>
<evidence type="ECO:0000313" key="2">
    <source>
        <dbReference type="Proteomes" id="UP000663880"/>
    </source>
</evidence>
<evidence type="ECO:0000313" key="1">
    <source>
        <dbReference type="EMBL" id="CAF4871160.1"/>
    </source>
</evidence>
<dbReference type="OrthoDB" id="8186838at2759"/>
<sequence>MFTRRIVFKIFKSNVKSVLLYECETWKITEDISHRLYVFFNRCHRRILGIYWPDNFGSAAEKPRIASRSCVVRIGHSPRR</sequence>